<organism evidence="2 3">
    <name type="scientific">Niallia circulans</name>
    <name type="common">Bacillus circulans</name>
    <dbReference type="NCBI Taxonomy" id="1397"/>
    <lineage>
        <taxon>Bacteria</taxon>
        <taxon>Bacillati</taxon>
        <taxon>Bacillota</taxon>
        <taxon>Bacilli</taxon>
        <taxon>Bacillales</taxon>
        <taxon>Bacillaceae</taxon>
        <taxon>Niallia</taxon>
    </lineage>
</organism>
<proteinExistence type="predicted"/>
<feature type="domain" description="DUF58" evidence="1">
    <location>
        <begin position="44"/>
        <end position="249"/>
    </location>
</feature>
<name>A0A0J1IQM4_NIACI</name>
<evidence type="ECO:0000313" key="2">
    <source>
        <dbReference type="EMBL" id="KLV28276.1"/>
    </source>
</evidence>
<dbReference type="SUPFAM" id="SSF53300">
    <property type="entry name" value="vWA-like"/>
    <property type="match status" value="1"/>
</dbReference>
<dbReference type="PATRIC" id="fig|1397.4.peg.120"/>
<dbReference type="AlphaFoldDB" id="A0A0J1IQM4"/>
<dbReference type="PANTHER" id="PTHR33608">
    <property type="entry name" value="BLL2464 PROTEIN"/>
    <property type="match status" value="1"/>
</dbReference>
<dbReference type="RefSeq" id="WP_047939976.1">
    <property type="nucleotide sequence ID" value="NZ_JABRVN010000002.1"/>
</dbReference>
<dbReference type="Proteomes" id="UP000036045">
    <property type="component" value="Unassembled WGS sequence"/>
</dbReference>
<evidence type="ECO:0000259" key="1">
    <source>
        <dbReference type="Pfam" id="PF01882"/>
    </source>
</evidence>
<dbReference type="InterPro" id="IPR002881">
    <property type="entry name" value="DUF58"/>
</dbReference>
<keyword evidence="3" id="KW-1185">Reference proteome</keyword>
<dbReference type="Pfam" id="PF01882">
    <property type="entry name" value="DUF58"/>
    <property type="match status" value="1"/>
</dbReference>
<reference evidence="2 3" key="1">
    <citation type="submission" date="2015-05" db="EMBL/GenBank/DDBJ databases">
        <title>Whole genome sequence and identification of bacterial endophytes from Costus igneus.</title>
        <authorList>
            <person name="Lee Y.P."/>
            <person name="Gan H.M."/>
            <person name="Eng W."/>
            <person name="Wheatley M.S."/>
            <person name="Caraballo A."/>
            <person name="Polter S."/>
            <person name="Savka M.A."/>
            <person name="Hudson A.O."/>
        </authorList>
    </citation>
    <scope>NUCLEOTIDE SEQUENCE [LARGE SCALE GENOMIC DNA]</scope>
    <source>
        <strain evidence="2 3">RIT379</strain>
    </source>
</reference>
<gene>
    <name evidence="2" type="ORF">ABW02_00575</name>
</gene>
<dbReference type="InterPro" id="IPR036465">
    <property type="entry name" value="vWFA_dom_sf"/>
</dbReference>
<comment type="caution">
    <text evidence="2">The sequence shown here is derived from an EMBL/GenBank/DDBJ whole genome shotgun (WGS) entry which is preliminary data.</text>
</comment>
<dbReference type="OrthoDB" id="9776116at2"/>
<sequence>MKNYHSLLARMNRKRLQVSTKGAGMQNGRRKSHIHGTSLDFADYKIYHPGDDIRQIDWNVYGRTNKPYIKRFQDEKEISVSIFLDGTASMKQIPSKWELARELAASLAYITLSHEDRLSFSVVSTKHSFHRKGSVHNKRTFYEIVDVKEQTINESFTQSLSSSIKAPTQMIILITDGLEALPLFEESFKRLKYRNQQIWLIQLLSESEIHPNLSGDIQLVDSENGKTVDVSLNSSIKTLYRKRLDQHNQELEVLCATNGIRYCQISDKLDIQTIILRELAFAGLVQ</sequence>
<dbReference type="EMBL" id="LDPH01000001">
    <property type="protein sequence ID" value="KLV28276.1"/>
    <property type="molecule type" value="Genomic_DNA"/>
</dbReference>
<protein>
    <recommendedName>
        <fullName evidence="1">DUF58 domain-containing protein</fullName>
    </recommendedName>
</protein>
<dbReference type="PANTHER" id="PTHR33608:SF7">
    <property type="entry name" value="DUF58 DOMAIN-CONTAINING PROTEIN"/>
    <property type="match status" value="1"/>
</dbReference>
<accession>A0A0J1IQM4</accession>
<evidence type="ECO:0000313" key="3">
    <source>
        <dbReference type="Proteomes" id="UP000036045"/>
    </source>
</evidence>